<evidence type="ECO:0000313" key="2">
    <source>
        <dbReference type="EMBL" id="CAA3000148.1"/>
    </source>
</evidence>
<evidence type="ECO:0000256" key="1">
    <source>
        <dbReference type="SAM" id="MobiDB-lite"/>
    </source>
</evidence>
<dbReference type="EMBL" id="CACTIH010005672">
    <property type="protein sequence ID" value="CAA3000148.1"/>
    <property type="molecule type" value="Genomic_DNA"/>
</dbReference>
<feature type="region of interest" description="Disordered" evidence="1">
    <location>
        <begin position="1"/>
        <end position="26"/>
    </location>
</feature>
<organism evidence="2 3">
    <name type="scientific">Olea europaea subsp. europaea</name>
    <dbReference type="NCBI Taxonomy" id="158383"/>
    <lineage>
        <taxon>Eukaryota</taxon>
        <taxon>Viridiplantae</taxon>
        <taxon>Streptophyta</taxon>
        <taxon>Embryophyta</taxon>
        <taxon>Tracheophyta</taxon>
        <taxon>Spermatophyta</taxon>
        <taxon>Magnoliopsida</taxon>
        <taxon>eudicotyledons</taxon>
        <taxon>Gunneridae</taxon>
        <taxon>Pentapetalae</taxon>
        <taxon>asterids</taxon>
        <taxon>lamiids</taxon>
        <taxon>Lamiales</taxon>
        <taxon>Oleaceae</taxon>
        <taxon>Oleeae</taxon>
        <taxon>Olea</taxon>
    </lineage>
</organism>
<dbReference type="AlphaFoldDB" id="A0A8S0T6L6"/>
<accession>A0A8S0T6L6</accession>
<sequence length="441" mass="48730">MSIPKAPKFVGTQATRRHSQAPSGTRCAGHVRDAGTFLGISRQFLGQGVHAMSGTQACFRAFLGRGAHATTRTWADFQAFLGSLWHMECWPLRGRRTFSGRVQATGRTQPDFQAFLGISGQFLSTVYRTYPGGIQALVMSGTCPGHDRDACRFSSTRRQCGVPAMSETHFYGHSVQDMSTMQPEFQAFLGKLCSGHVLVAARMQPDFQAFLGYGHVQDASWLRQGRSSIFRHTKVTRCADHVRDVGMFPGILGSFWDMVCRPCSRRVLVVAGKQPDFQAFLGSFWDMVSKPCPGCGHVQDAAGTYPYFQAFLGSFWDTVCRPCPRTKPDFQAFLGSFWDTVCWPCPGCILATTGMQCDFQAFLSCFWAQCAGTRPTVSGMQLDFETFLSNFWNMLCRPCPGSVWDAAYFSSISKQILGHGVKAMSVTHPGHGRDASRFSGE</sequence>
<proteinExistence type="predicted"/>
<name>A0A8S0T6L6_OLEEU</name>
<comment type="caution">
    <text evidence="2">The sequence shown here is derived from an EMBL/GenBank/DDBJ whole genome shotgun (WGS) entry which is preliminary data.</text>
</comment>
<dbReference type="Proteomes" id="UP000594638">
    <property type="component" value="Unassembled WGS sequence"/>
</dbReference>
<keyword evidence="3" id="KW-1185">Reference proteome</keyword>
<protein>
    <submittedName>
        <fullName evidence="2">Uncharacterized protein</fullName>
    </submittedName>
</protein>
<gene>
    <name evidence="2" type="ORF">OLEA9_A044291</name>
</gene>
<evidence type="ECO:0000313" key="3">
    <source>
        <dbReference type="Proteomes" id="UP000594638"/>
    </source>
</evidence>
<reference evidence="2 3" key="1">
    <citation type="submission" date="2019-12" db="EMBL/GenBank/DDBJ databases">
        <authorList>
            <person name="Alioto T."/>
            <person name="Alioto T."/>
            <person name="Gomez Garrido J."/>
        </authorList>
    </citation>
    <scope>NUCLEOTIDE SEQUENCE [LARGE SCALE GENOMIC DNA]</scope>
</reference>
<dbReference type="Gramene" id="OE9A044291T1">
    <property type="protein sequence ID" value="OE9A044291C1"/>
    <property type="gene ID" value="OE9A044291"/>
</dbReference>